<keyword evidence="1" id="KW-0812">Transmembrane</keyword>
<organism evidence="2 3">
    <name type="scientific">Chelatococcus albus</name>
    <dbReference type="NCBI Taxonomy" id="3047466"/>
    <lineage>
        <taxon>Bacteria</taxon>
        <taxon>Pseudomonadati</taxon>
        <taxon>Pseudomonadota</taxon>
        <taxon>Alphaproteobacteria</taxon>
        <taxon>Hyphomicrobiales</taxon>
        <taxon>Chelatococcaceae</taxon>
        <taxon>Chelatococcus</taxon>
    </lineage>
</organism>
<comment type="caution">
    <text evidence="2">The sequence shown here is derived from an EMBL/GenBank/DDBJ whole genome shotgun (WGS) entry which is preliminary data.</text>
</comment>
<dbReference type="RefSeq" id="WP_283741514.1">
    <property type="nucleotide sequence ID" value="NZ_JASJEV010000010.1"/>
</dbReference>
<reference evidence="2 3" key="1">
    <citation type="submission" date="2023-05" db="EMBL/GenBank/DDBJ databases">
        <title>Chelatococcus sp. nov., a moderately thermophilic bacterium isolated from hot spring microbial mat.</title>
        <authorList>
            <person name="Hu C.-J."/>
            <person name="Li W.-J."/>
        </authorList>
    </citation>
    <scope>NUCLEOTIDE SEQUENCE [LARGE SCALE GENOMIC DNA]</scope>
    <source>
        <strain evidence="2 3">SYSU G07232</strain>
    </source>
</reference>
<sequence>MHLQSVRDGPARAAGSAGRLLAAAGAGSGLAALVAAWACCLLPIGLGTRGAGASIVVALDGLVPWRWPLLGVSVVVVALGWLAHLRERAAARAAGYACTNGGRRLTPLLLGLATVPMALAAGWDALQPVVLGWLEPVAS</sequence>
<evidence type="ECO:0000313" key="3">
    <source>
        <dbReference type="Proteomes" id="UP001321492"/>
    </source>
</evidence>
<proteinExistence type="predicted"/>
<keyword evidence="1" id="KW-1133">Transmembrane helix</keyword>
<protein>
    <submittedName>
        <fullName evidence="2">Mercury transporter MerT</fullName>
    </submittedName>
</protein>
<feature type="transmembrane region" description="Helical" evidence="1">
    <location>
        <begin position="105"/>
        <end position="123"/>
    </location>
</feature>
<dbReference type="EMBL" id="JASJEV010000010">
    <property type="protein sequence ID" value="MDJ1159515.1"/>
    <property type="molecule type" value="Genomic_DNA"/>
</dbReference>
<evidence type="ECO:0000256" key="1">
    <source>
        <dbReference type="SAM" id="Phobius"/>
    </source>
</evidence>
<feature type="transmembrane region" description="Helical" evidence="1">
    <location>
        <begin position="20"/>
        <end position="45"/>
    </location>
</feature>
<dbReference type="Proteomes" id="UP001321492">
    <property type="component" value="Unassembled WGS sequence"/>
</dbReference>
<name>A0ABT7AJG1_9HYPH</name>
<keyword evidence="1" id="KW-0472">Membrane</keyword>
<feature type="transmembrane region" description="Helical" evidence="1">
    <location>
        <begin position="65"/>
        <end position="84"/>
    </location>
</feature>
<keyword evidence="3" id="KW-1185">Reference proteome</keyword>
<evidence type="ECO:0000313" key="2">
    <source>
        <dbReference type="EMBL" id="MDJ1159515.1"/>
    </source>
</evidence>
<gene>
    <name evidence="2" type="ORF">QNA08_14860</name>
</gene>
<accession>A0ABT7AJG1</accession>